<keyword evidence="2" id="KW-0472">Membrane</keyword>
<feature type="compositionally biased region" description="Low complexity" evidence="1">
    <location>
        <begin position="53"/>
        <end position="64"/>
    </location>
</feature>
<dbReference type="EMBL" id="AEUV02000002">
    <property type="protein sequence ID" value="EHI75150.1"/>
    <property type="molecule type" value="Genomic_DNA"/>
</dbReference>
<evidence type="ECO:0000313" key="4">
    <source>
        <dbReference type="Proteomes" id="UP000004322"/>
    </source>
</evidence>
<reference evidence="3" key="1">
    <citation type="submission" date="2011-07" db="EMBL/GenBank/DDBJ databases">
        <authorList>
            <person name="Stanhope M.J."/>
            <person name="Durkin A.S."/>
            <person name="Hostetler J."/>
            <person name="Kim M."/>
            <person name="Radune D."/>
            <person name="Singh I."/>
            <person name="Town C.D."/>
        </authorList>
    </citation>
    <scope>NUCLEOTIDE SEQUENCE [LARGE SCALE GENOMIC DNA]</scope>
    <source>
        <strain evidence="3">HS-6</strain>
    </source>
</reference>
<comment type="caution">
    <text evidence="3">The sequence shown here is derived from an EMBL/GenBank/DDBJ whole genome shotgun (WGS) entry which is preliminary data.</text>
</comment>
<feature type="region of interest" description="Disordered" evidence="1">
    <location>
        <begin position="45"/>
        <end position="97"/>
    </location>
</feature>
<evidence type="ECO:0000256" key="1">
    <source>
        <dbReference type="SAM" id="MobiDB-lite"/>
    </source>
</evidence>
<gene>
    <name evidence="3" type="ORF">STRCR_2064</name>
</gene>
<proteinExistence type="predicted"/>
<evidence type="ECO:0000313" key="3">
    <source>
        <dbReference type="EMBL" id="EHI75150.1"/>
    </source>
</evidence>
<dbReference type="RefSeq" id="WP_004229256.1">
    <property type="nucleotide sequence ID" value="NZ_AEUV02000002.1"/>
</dbReference>
<dbReference type="Proteomes" id="UP000004322">
    <property type="component" value="Unassembled WGS sequence"/>
</dbReference>
<name>G5JRY6_STRCG</name>
<feature type="transmembrane region" description="Helical" evidence="2">
    <location>
        <begin position="16"/>
        <end position="37"/>
    </location>
</feature>
<accession>G5JRY6</accession>
<protein>
    <submittedName>
        <fullName evidence="3">Uncharacterized protein</fullName>
    </submittedName>
</protein>
<organism evidence="3 4">
    <name type="scientific">Streptococcus criceti HS-6</name>
    <dbReference type="NCBI Taxonomy" id="873449"/>
    <lineage>
        <taxon>Bacteria</taxon>
        <taxon>Bacillati</taxon>
        <taxon>Bacillota</taxon>
        <taxon>Bacilli</taxon>
        <taxon>Lactobacillales</taxon>
        <taxon>Streptococcaceae</taxon>
        <taxon>Streptococcus</taxon>
    </lineage>
</organism>
<feature type="compositionally biased region" description="Low complexity" evidence="1">
    <location>
        <begin position="72"/>
        <end position="97"/>
    </location>
</feature>
<dbReference type="AlphaFoldDB" id="G5JRY6"/>
<keyword evidence="2" id="KW-1133">Transmembrane helix</keyword>
<keyword evidence="4" id="KW-1185">Reference proteome</keyword>
<keyword evidence="2" id="KW-0812">Transmembrane</keyword>
<sequence>MPSRHDLHHSKKRISFWKWGGLLLCLVLAALIAFVFIDHSATQTQKGQEVKASKSSTSYRSSSRSVKKSESKNSSAPSTSQSATNDNNNSQSSSQNQSQVISSDLVGSWQGQTPFSNYNVTMTFQENGQIDITVDQNSYYFTVSGLRQIAPGLYLYQDVSPADKAYQIIPGAEIGGTGAPVKLGYGVSVNGDTIKPVFWQISPEEDFTSDNMARGGYHGEFTLNRLQ</sequence>
<evidence type="ECO:0000256" key="2">
    <source>
        <dbReference type="SAM" id="Phobius"/>
    </source>
</evidence>